<sequence length="106" mass="11145">MIARTGDEERHVIAGGLCLDAGIVLRRRRAGGAGRLAFRCAETGIRATGIAALSRILARRSLPWAVLAWTMRLPLVLPLLQAATSPGIRGLALGRGSAVGPRRDGP</sequence>
<reference evidence="1 2" key="1">
    <citation type="submission" date="2015-03" db="EMBL/GenBank/DDBJ databases">
        <title>Genome sequencing of Methylobacterium aquaticum DSM16371 type strain.</title>
        <authorList>
            <person name="Chaudhry V."/>
            <person name="Patil P.B."/>
        </authorList>
    </citation>
    <scope>NUCLEOTIDE SEQUENCE [LARGE SCALE GENOMIC DNA]</scope>
    <source>
        <strain evidence="1 2">DSM 16371</strain>
    </source>
</reference>
<organism evidence="1 2">
    <name type="scientific">Methylobacterium aquaticum</name>
    <dbReference type="NCBI Taxonomy" id="270351"/>
    <lineage>
        <taxon>Bacteria</taxon>
        <taxon>Pseudomonadati</taxon>
        <taxon>Pseudomonadota</taxon>
        <taxon>Alphaproteobacteria</taxon>
        <taxon>Hyphomicrobiales</taxon>
        <taxon>Methylobacteriaceae</taxon>
        <taxon>Methylobacterium</taxon>
    </lineage>
</organism>
<evidence type="ECO:0000313" key="2">
    <source>
        <dbReference type="Proteomes" id="UP000035929"/>
    </source>
</evidence>
<comment type="caution">
    <text evidence="1">The sequence shown here is derived from an EMBL/GenBank/DDBJ whole genome shotgun (WGS) entry which is preliminary data.</text>
</comment>
<protein>
    <submittedName>
        <fullName evidence="1">Uncharacterized protein</fullName>
    </submittedName>
</protein>
<dbReference type="Proteomes" id="UP000035929">
    <property type="component" value="Unassembled WGS sequence"/>
</dbReference>
<dbReference type="OrthoDB" id="9811969at2"/>
<dbReference type="EMBL" id="LABX01000045">
    <property type="protein sequence ID" value="KMO38549.1"/>
    <property type="molecule type" value="Genomic_DNA"/>
</dbReference>
<evidence type="ECO:0000313" key="1">
    <source>
        <dbReference type="EMBL" id="KMO38549.1"/>
    </source>
</evidence>
<gene>
    <name evidence="1" type="ORF">VP06_06050</name>
</gene>
<name>A0A0J6SXV0_9HYPH</name>
<proteinExistence type="predicted"/>
<accession>A0A0J6SXV0</accession>
<dbReference type="AlphaFoldDB" id="A0A0J6SXV0"/>
<dbReference type="RefSeq" id="WP_048462925.1">
    <property type="nucleotide sequence ID" value="NZ_LABX01000045.1"/>
</dbReference>
<dbReference type="PATRIC" id="fig|270351.6.peg.5738"/>